<comment type="caution">
    <text evidence="2">The sequence shown here is derived from an EMBL/GenBank/DDBJ whole genome shotgun (WGS) entry which is preliminary data.</text>
</comment>
<dbReference type="AlphaFoldDB" id="A0AAN9MWF0"/>
<reference evidence="2 3" key="1">
    <citation type="submission" date="2024-01" db="EMBL/GenBank/DDBJ databases">
        <title>The genomes of 5 underutilized Papilionoideae crops provide insights into root nodulation and disease resistanc.</title>
        <authorList>
            <person name="Jiang F."/>
        </authorList>
    </citation>
    <scope>NUCLEOTIDE SEQUENCE [LARGE SCALE GENOMIC DNA]</scope>
    <source>
        <strain evidence="2">LVBAO_FW01</strain>
        <tissue evidence="2">Leaves</tissue>
    </source>
</reference>
<protein>
    <submittedName>
        <fullName evidence="2">Uncharacterized protein</fullName>
    </submittedName>
</protein>
<feature type="compositionally biased region" description="Basic and acidic residues" evidence="1">
    <location>
        <begin position="20"/>
        <end position="29"/>
    </location>
</feature>
<sequence length="85" mass="9942">MDAEGHGRLEARNRHVQHITNERKEDFKTSTHNLDASHSQFKTTVLDFVEEDDYLGRGQWTAKISRSTCLLDALAERGCERRWLR</sequence>
<gene>
    <name evidence="2" type="ORF">VNO77_03916</name>
</gene>
<accession>A0AAN9MWF0</accession>
<feature type="compositionally biased region" description="Basic and acidic residues" evidence="1">
    <location>
        <begin position="1"/>
        <end position="13"/>
    </location>
</feature>
<dbReference type="Proteomes" id="UP001367508">
    <property type="component" value="Unassembled WGS sequence"/>
</dbReference>
<dbReference type="EMBL" id="JAYMYQ010000001">
    <property type="protein sequence ID" value="KAK7361831.1"/>
    <property type="molecule type" value="Genomic_DNA"/>
</dbReference>
<evidence type="ECO:0000313" key="2">
    <source>
        <dbReference type="EMBL" id="KAK7361831.1"/>
    </source>
</evidence>
<keyword evidence="3" id="KW-1185">Reference proteome</keyword>
<feature type="region of interest" description="Disordered" evidence="1">
    <location>
        <begin position="1"/>
        <end position="32"/>
    </location>
</feature>
<proteinExistence type="predicted"/>
<name>A0AAN9MWF0_CANGL</name>
<evidence type="ECO:0000256" key="1">
    <source>
        <dbReference type="SAM" id="MobiDB-lite"/>
    </source>
</evidence>
<evidence type="ECO:0000313" key="3">
    <source>
        <dbReference type="Proteomes" id="UP001367508"/>
    </source>
</evidence>
<organism evidence="2 3">
    <name type="scientific">Canavalia gladiata</name>
    <name type="common">Sword bean</name>
    <name type="synonym">Dolichos gladiatus</name>
    <dbReference type="NCBI Taxonomy" id="3824"/>
    <lineage>
        <taxon>Eukaryota</taxon>
        <taxon>Viridiplantae</taxon>
        <taxon>Streptophyta</taxon>
        <taxon>Embryophyta</taxon>
        <taxon>Tracheophyta</taxon>
        <taxon>Spermatophyta</taxon>
        <taxon>Magnoliopsida</taxon>
        <taxon>eudicotyledons</taxon>
        <taxon>Gunneridae</taxon>
        <taxon>Pentapetalae</taxon>
        <taxon>rosids</taxon>
        <taxon>fabids</taxon>
        <taxon>Fabales</taxon>
        <taxon>Fabaceae</taxon>
        <taxon>Papilionoideae</taxon>
        <taxon>50 kb inversion clade</taxon>
        <taxon>NPAAA clade</taxon>
        <taxon>indigoferoid/millettioid clade</taxon>
        <taxon>Phaseoleae</taxon>
        <taxon>Canavalia</taxon>
    </lineage>
</organism>